<dbReference type="Gene3D" id="2.120.10.30">
    <property type="entry name" value="TolB, C-terminal domain"/>
    <property type="match status" value="1"/>
</dbReference>
<dbReference type="RefSeq" id="WP_039259174.1">
    <property type="nucleotide sequence ID" value="NZ_JDRY01000020.1"/>
</dbReference>
<proteinExistence type="predicted"/>
<accession>A0A0A0ILW5</accession>
<gene>
    <name evidence="1" type="ORF">Z955_03290</name>
</gene>
<comment type="caution">
    <text evidence="1">The sequence shown here is derived from an EMBL/GenBank/DDBJ whole genome shotgun (WGS) entry which is preliminary data.</text>
</comment>
<evidence type="ECO:0000313" key="2">
    <source>
        <dbReference type="Proteomes" id="UP000030014"/>
    </source>
</evidence>
<name>A0A0A0ILW5_CLOBO</name>
<dbReference type="InterPro" id="IPR011042">
    <property type="entry name" value="6-blade_b-propeller_TolB-like"/>
</dbReference>
<dbReference type="Proteomes" id="UP000030014">
    <property type="component" value="Unassembled WGS sequence"/>
</dbReference>
<dbReference type="PANTHER" id="PTHR36842">
    <property type="entry name" value="PROTEIN TOLB HOMOLOG"/>
    <property type="match status" value="1"/>
</dbReference>
<dbReference type="PANTHER" id="PTHR36842:SF1">
    <property type="entry name" value="PROTEIN TOLB"/>
    <property type="match status" value="1"/>
</dbReference>
<reference evidence="1 2" key="1">
    <citation type="submission" date="2014-01" db="EMBL/GenBank/DDBJ databases">
        <title>Plasmidome dynamics in the species complex Clostridium novyi sensu lato converts strains of independent lineages into distinctly different pathogens.</title>
        <authorList>
            <person name="Skarin H."/>
            <person name="Segerman B."/>
        </authorList>
    </citation>
    <scope>NUCLEOTIDE SEQUENCE [LARGE SCALE GENOMIC DNA]</scope>
    <source>
        <strain evidence="1 2">DC5</strain>
    </source>
</reference>
<dbReference type="EMBL" id="JDRY01000020">
    <property type="protein sequence ID" value="KGN00541.1"/>
    <property type="molecule type" value="Genomic_DNA"/>
</dbReference>
<dbReference type="AlphaFoldDB" id="A0A0A0ILW5"/>
<dbReference type="SUPFAM" id="SSF69304">
    <property type="entry name" value="Tricorn protease N-terminal domain"/>
    <property type="match status" value="1"/>
</dbReference>
<organism evidence="1 2">
    <name type="scientific">Clostridium botulinum C/D str. DC5</name>
    <dbReference type="NCBI Taxonomy" id="1443128"/>
    <lineage>
        <taxon>Bacteria</taxon>
        <taxon>Bacillati</taxon>
        <taxon>Bacillota</taxon>
        <taxon>Clostridia</taxon>
        <taxon>Eubacteriales</taxon>
        <taxon>Clostridiaceae</taxon>
        <taxon>Clostridium</taxon>
    </lineage>
</organism>
<evidence type="ECO:0000313" key="1">
    <source>
        <dbReference type="EMBL" id="KGN00541.1"/>
    </source>
</evidence>
<protein>
    <submittedName>
        <fullName evidence="1">Uncharacterized protein</fullName>
    </submittedName>
</protein>
<sequence length="432" mass="48851">MKEILIAKIAVPTLIIGGLIGASYFGESYATDVSDNPIVVSEKVVEANNIDNKPLQIVQRWQSKNIPGLSQLWGVNSKDEIIAGIGLSKDEFEKKYKDKKSEDIKTMTEYNKLNDNLYGKLYKVDLKSQKQSLLKYQGGYIQSKDVGDGIASDWKYINYDKNEKQYICNLLDGKETMCNDSMNTKWSENGKYLIGYRENKIYLYDAKNNITKIIKIDENKVFVESGMYSEDGKEVYFIGEQVKKGNDDFRRDGIFKANIETNEIKEILLLPYRKTTDPSSKESSLSCDNYKILDGGKKIILCAIINGKSALYMYDVENKKFFTLVDTVETKHGSYGVSFSISPDGNKIAYSNKSKENADTNNGDLYVAKINGHRLTNIIIIDKNVNLGGSADREVLWGNNSKKIYFFKSNGDVDKNGNYVSSENYINVITLK</sequence>